<dbReference type="AlphaFoldDB" id="A0AAV9DGK0"/>
<comment type="caution">
    <text evidence="1">The sequence shown here is derived from an EMBL/GenBank/DDBJ whole genome shotgun (WGS) entry which is preliminary data.</text>
</comment>
<reference evidence="1" key="2">
    <citation type="submission" date="2023-06" db="EMBL/GenBank/DDBJ databases">
        <authorList>
            <person name="Ma L."/>
            <person name="Liu K.-W."/>
            <person name="Li Z."/>
            <person name="Hsiao Y.-Y."/>
            <person name="Qi Y."/>
            <person name="Fu T."/>
            <person name="Tang G."/>
            <person name="Zhang D."/>
            <person name="Sun W.-H."/>
            <person name="Liu D.-K."/>
            <person name="Li Y."/>
            <person name="Chen G.-Z."/>
            <person name="Liu X.-D."/>
            <person name="Liao X.-Y."/>
            <person name="Jiang Y.-T."/>
            <person name="Yu X."/>
            <person name="Hao Y."/>
            <person name="Huang J."/>
            <person name="Zhao X.-W."/>
            <person name="Ke S."/>
            <person name="Chen Y.-Y."/>
            <person name="Wu W.-L."/>
            <person name="Hsu J.-L."/>
            <person name="Lin Y.-F."/>
            <person name="Huang M.-D."/>
            <person name="Li C.-Y."/>
            <person name="Huang L."/>
            <person name="Wang Z.-W."/>
            <person name="Zhao X."/>
            <person name="Zhong W.-Y."/>
            <person name="Peng D.-H."/>
            <person name="Ahmad S."/>
            <person name="Lan S."/>
            <person name="Zhang J.-S."/>
            <person name="Tsai W.-C."/>
            <person name="Van De Peer Y."/>
            <person name="Liu Z.-J."/>
        </authorList>
    </citation>
    <scope>NUCLEOTIDE SEQUENCE</scope>
    <source>
        <strain evidence="1">CP</strain>
        <tissue evidence="1">Leaves</tissue>
    </source>
</reference>
<dbReference type="Proteomes" id="UP001180020">
    <property type="component" value="Unassembled WGS sequence"/>
</dbReference>
<keyword evidence="2" id="KW-1185">Reference proteome</keyword>
<dbReference type="EMBL" id="JAUJYO010000014">
    <property type="protein sequence ID" value="KAK1299242.1"/>
    <property type="molecule type" value="Genomic_DNA"/>
</dbReference>
<gene>
    <name evidence="1" type="ORF">QJS10_CPB14g00255</name>
</gene>
<protein>
    <submittedName>
        <fullName evidence="1">Uncharacterized protein</fullName>
    </submittedName>
</protein>
<reference evidence="1" key="1">
    <citation type="journal article" date="2023" name="Nat. Commun.">
        <title>Diploid and tetraploid genomes of Acorus and the evolution of monocots.</title>
        <authorList>
            <person name="Ma L."/>
            <person name="Liu K.W."/>
            <person name="Li Z."/>
            <person name="Hsiao Y.Y."/>
            <person name="Qi Y."/>
            <person name="Fu T."/>
            <person name="Tang G.D."/>
            <person name="Zhang D."/>
            <person name="Sun W.H."/>
            <person name="Liu D.K."/>
            <person name="Li Y."/>
            <person name="Chen G.Z."/>
            <person name="Liu X.D."/>
            <person name="Liao X.Y."/>
            <person name="Jiang Y.T."/>
            <person name="Yu X."/>
            <person name="Hao Y."/>
            <person name="Huang J."/>
            <person name="Zhao X.W."/>
            <person name="Ke S."/>
            <person name="Chen Y.Y."/>
            <person name="Wu W.L."/>
            <person name="Hsu J.L."/>
            <person name="Lin Y.F."/>
            <person name="Huang M.D."/>
            <person name="Li C.Y."/>
            <person name="Huang L."/>
            <person name="Wang Z.W."/>
            <person name="Zhao X."/>
            <person name="Zhong W.Y."/>
            <person name="Peng D.H."/>
            <person name="Ahmad S."/>
            <person name="Lan S."/>
            <person name="Zhang J.S."/>
            <person name="Tsai W.C."/>
            <person name="Van de Peer Y."/>
            <person name="Liu Z.J."/>
        </authorList>
    </citation>
    <scope>NUCLEOTIDE SEQUENCE</scope>
    <source>
        <strain evidence="1">CP</strain>
    </source>
</reference>
<sequence length="89" mass="9947">MKQTMTYLKRRARQREVATGQASEPWLTEVGVDVKASSDEEMSHSLLNFRTATIYSSRTPKKNNVEILVLGFCPKGTTMRRLICGAPAS</sequence>
<evidence type="ECO:0000313" key="2">
    <source>
        <dbReference type="Proteomes" id="UP001180020"/>
    </source>
</evidence>
<organism evidence="1 2">
    <name type="scientific">Acorus calamus</name>
    <name type="common">Sweet flag</name>
    <dbReference type="NCBI Taxonomy" id="4465"/>
    <lineage>
        <taxon>Eukaryota</taxon>
        <taxon>Viridiplantae</taxon>
        <taxon>Streptophyta</taxon>
        <taxon>Embryophyta</taxon>
        <taxon>Tracheophyta</taxon>
        <taxon>Spermatophyta</taxon>
        <taxon>Magnoliopsida</taxon>
        <taxon>Liliopsida</taxon>
        <taxon>Acoraceae</taxon>
        <taxon>Acorus</taxon>
    </lineage>
</organism>
<name>A0AAV9DGK0_ACOCL</name>
<accession>A0AAV9DGK0</accession>
<proteinExistence type="predicted"/>
<evidence type="ECO:0000313" key="1">
    <source>
        <dbReference type="EMBL" id="KAK1299242.1"/>
    </source>
</evidence>